<feature type="region of interest" description="Disordered" evidence="4">
    <location>
        <begin position="39"/>
        <end position="63"/>
    </location>
</feature>
<dbReference type="PANTHER" id="PTHR21677:SF1">
    <property type="entry name" value="PROTEIN CRAMPED-LIKE"/>
    <property type="match status" value="1"/>
</dbReference>
<dbReference type="SMART" id="SM00717">
    <property type="entry name" value="SANT"/>
    <property type="match status" value="1"/>
</dbReference>
<dbReference type="InterPro" id="IPR055315">
    <property type="entry name" value="Cramped-like"/>
</dbReference>
<dbReference type="Proteomes" id="UP001153620">
    <property type="component" value="Chromosome 1"/>
</dbReference>
<keyword evidence="7" id="KW-1185">Reference proteome</keyword>
<organism evidence="6 7">
    <name type="scientific">Chironomus riparius</name>
    <dbReference type="NCBI Taxonomy" id="315576"/>
    <lineage>
        <taxon>Eukaryota</taxon>
        <taxon>Metazoa</taxon>
        <taxon>Ecdysozoa</taxon>
        <taxon>Arthropoda</taxon>
        <taxon>Hexapoda</taxon>
        <taxon>Insecta</taxon>
        <taxon>Pterygota</taxon>
        <taxon>Neoptera</taxon>
        <taxon>Endopterygota</taxon>
        <taxon>Diptera</taxon>
        <taxon>Nematocera</taxon>
        <taxon>Chironomoidea</taxon>
        <taxon>Chironomidae</taxon>
        <taxon>Chironominae</taxon>
        <taxon>Chironomus</taxon>
    </lineage>
</organism>
<evidence type="ECO:0000256" key="4">
    <source>
        <dbReference type="SAM" id="MobiDB-lite"/>
    </source>
</evidence>
<evidence type="ECO:0000259" key="5">
    <source>
        <dbReference type="SMART" id="SM00717"/>
    </source>
</evidence>
<dbReference type="PANTHER" id="PTHR21677">
    <property type="entry name" value="CRAMPED PROTEIN"/>
    <property type="match status" value="1"/>
</dbReference>
<dbReference type="EMBL" id="OU895877">
    <property type="protein sequence ID" value="CAG9801452.1"/>
    <property type="molecule type" value="Genomic_DNA"/>
</dbReference>
<feature type="domain" description="Myb-like" evidence="5">
    <location>
        <begin position="66"/>
        <end position="126"/>
    </location>
</feature>
<dbReference type="SUPFAM" id="SSF46689">
    <property type="entry name" value="Homeodomain-like"/>
    <property type="match status" value="1"/>
</dbReference>
<dbReference type="AlphaFoldDB" id="A0A9N9WRL9"/>
<dbReference type="GO" id="GO:0003677">
    <property type="term" value="F:DNA binding"/>
    <property type="evidence" value="ECO:0007669"/>
    <property type="project" value="UniProtKB-KW"/>
</dbReference>
<reference evidence="6" key="1">
    <citation type="submission" date="2022-01" db="EMBL/GenBank/DDBJ databases">
        <authorList>
            <person name="King R."/>
        </authorList>
    </citation>
    <scope>NUCLEOTIDE SEQUENCE</scope>
</reference>
<dbReference type="GO" id="GO:0007389">
    <property type="term" value="P:pattern specification process"/>
    <property type="evidence" value="ECO:0007669"/>
    <property type="project" value="TreeGrafter"/>
</dbReference>
<dbReference type="GO" id="GO:0005634">
    <property type="term" value="C:nucleus"/>
    <property type="evidence" value="ECO:0007669"/>
    <property type="project" value="UniProtKB-SubCell"/>
</dbReference>
<dbReference type="Pfam" id="PF00249">
    <property type="entry name" value="Myb_DNA-binding"/>
    <property type="match status" value="1"/>
</dbReference>
<dbReference type="Gene3D" id="1.10.10.60">
    <property type="entry name" value="Homeodomain-like"/>
    <property type="match status" value="1"/>
</dbReference>
<keyword evidence="2" id="KW-0238">DNA-binding</keyword>
<evidence type="ECO:0000256" key="1">
    <source>
        <dbReference type="ARBA" id="ARBA00004123"/>
    </source>
</evidence>
<reference evidence="6" key="2">
    <citation type="submission" date="2022-10" db="EMBL/GenBank/DDBJ databases">
        <authorList>
            <consortium name="ENA_rothamsted_submissions"/>
            <consortium name="culmorum"/>
            <person name="King R."/>
        </authorList>
    </citation>
    <scope>NUCLEOTIDE SEQUENCE</scope>
</reference>
<protein>
    <recommendedName>
        <fullName evidence="5">Myb-like domain-containing protein</fullName>
    </recommendedName>
</protein>
<dbReference type="InterPro" id="IPR009057">
    <property type="entry name" value="Homeodomain-like_sf"/>
</dbReference>
<evidence type="ECO:0000313" key="7">
    <source>
        <dbReference type="Proteomes" id="UP001153620"/>
    </source>
</evidence>
<feature type="compositionally biased region" description="Polar residues" evidence="4">
    <location>
        <begin position="666"/>
        <end position="675"/>
    </location>
</feature>
<evidence type="ECO:0000256" key="3">
    <source>
        <dbReference type="ARBA" id="ARBA00023242"/>
    </source>
</evidence>
<comment type="subcellular location">
    <subcellularLocation>
        <location evidence="1">Nucleus</location>
    </subcellularLocation>
</comment>
<dbReference type="OrthoDB" id="515799at2759"/>
<feature type="region of interest" description="Disordered" evidence="4">
    <location>
        <begin position="666"/>
        <end position="685"/>
    </location>
</feature>
<feature type="compositionally biased region" description="Polar residues" evidence="4">
    <location>
        <begin position="50"/>
        <end position="63"/>
    </location>
</feature>
<dbReference type="InterPro" id="IPR001005">
    <property type="entry name" value="SANT/Myb"/>
</dbReference>
<keyword evidence="3" id="KW-0539">Nucleus</keyword>
<proteinExistence type="predicted"/>
<accession>A0A9N9WRL9</accession>
<evidence type="ECO:0000256" key="2">
    <source>
        <dbReference type="ARBA" id="ARBA00023125"/>
    </source>
</evidence>
<sequence length="782" mass="90915">METKINSNELLGSVTQDSVRTSARVIQSKIMRMDPVITTQTEKKEEKPNEINTVNQPKTPSQSKHIRIQWTMKEKKCFFDALNEHGRDFEQISRFINLKMKRKNPTESDYKTKEHVRQHYYQLFQKASKYLKFSDDVKKLAQELYVLINYGEMKKKLIMSSDKSFLKLRDLVYRGSVTVRVKGKNIKIKTPSCRALKKLNQLEGNNIEDIQLPQRIDVIVRPSNQESWAYVQRLAQNPRIKVALPLQKRISCLLQTLEQKWRPQDVRLHEKYVVKIIQQNSRQKLSDEIIAQSEDDAKFLKAKEPRLYFYPPENCKIFRPMIQLNEFLSSYSLCLNSYEVRIGARKRGEEICMEKNSHLKDISKNSAKRIRNDSFSEKINAVSDARKMKPDEQNVDDLGIIYEHKSNDSNDLNEIKKREGSNVIKVSDISNEIEKHEPVIEDKKDSPDIETNKALSTKNENCNVVSTKPNKKSMLCSSKNPKEYSFKPLINEDTLKKIRQGWNVDNASDLTIGDLYLMYGSDSKLFIEYKWHDPENFSNTTNGISSSEQIKLEPNHIGSKLKHLMMVASLIEKPNGVAMLNNLNLEKNLVDTKEFGESSNTFKTPSFDTFMRPNMNPRLKPHQSKWWRNQHYRYRPLDNVNGNYFKNNNNNNNQNHVVRNLYQTPTTQLNSSQTSRTDEELRSSPVDEVTKILEDKIQFMSTNQSQVQNFSESSRSSIKSLLETLSGSSNRTNYDYDLRFWDHENERGSEDFDNISLSSLLGHLDSFYGNKSQGATDTEENL</sequence>
<dbReference type="GO" id="GO:0003682">
    <property type="term" value="F:chromatin binding"/>
    <property type="evidence" value="ECO:0007669"/>
    <property type="project" value="InterPro"/>
</dbReference>
<evidence type="ECO:0000313" key="6">
    <source>
        <dbReference type="EMBL" id="CAG9801452.1"/>
    </source>
</evidence>
<name>A0A9N9WRL9_9DIPT</name>
<gene>
    <name evidence="6" type="ORF">CHIRRI_LOCUS4380</name>
</gene>